<name>D3S2Q3_FERPA</name>
<dbReference type="GeneID" id="8777904"/>
<gene>
    <name evidence="1" type="ordered locus">Ferp_0406</name>
</gene>
<reference evidence="2" key="1">
    <citation type="submission" date="2010-02" db="EMBL/GenBank/DDBJ databases">
        <title>Complete sequence of Ferroglobus placidus DSM 10642.</title>
        <authorList>
            <consortium name="US DOE Joint Genome Institute"/>
            <person name="Lucas S."/>
            <person name="Copeland A."/>
            <person name="Lapidus A."/>
            <person name="Cheng J.-F."/>
            <person name="Bruce D."/>
            <person name="Goodwin L."/>
            <person name="Pitluck S."/>
            <person name="Saunders E."/>
            <person name="Brettin T."/>
            <person name="Detter J.C."/>
            <person name="Han C."/>
            <person name="Tapia R."/>
            <person name="Larimer F."/>
            <person name="Land M."/>
            <person name="Hauser L."/>
            <person name="Kyrpides N."/>
            <person name="Ivanova N."/>
            <person name="Holmes D."/>
            <person name="Lovley D."/>
            <person name="Kyrpides N."/>
            <person name="Anderson I.J."/>
            <person name="Woyke T."/>
        </authorList>
    </citation>
    <scope>NUCLEOTIDE SEQUENCE [LARGE SCALE GENOMIC DNA]</scope>
    <source>
        <strain evidence="2">DSM 10642 / AEDII12DO</strain>
    </source>
</reference>
<dbReference type="KEGG" id="fpl:Ferp_0406"/>
<dbReference type="OrthoDB" id="25344at2157"/>
<organism evidence="1 2">
    <name type="scientific">Ferroglobus placidus (strain DSM 10642 / AEDII12DO)</name>
    <dbReference type="NCBI Taxonomy" id="589924"/>
    <lineage>
        <taxon>Archaea</taxon>
        <taxon>Methanobacteriati</taxon>
        <taxon>Methanobacteriota</taxon>
        <taxon>Archaeoglobi</taxon>
        <taxon>Archaeoglobales</taxon>
        <taxon>Archaeoglobaceae</taxon>
        <taxon>Ferroglobus</taxon>
    </lineage>
</organism>
<evidence type="ECO:0000313" key="1">
    <source>
        <dbReference type="EMBL" id="ADC64583.1"/>
    </source>
</evidence>
<reference evidence="1 2" key="2">
    <citation type="journal article" date="2011" name="Stand. Genomic Sci.">
        <title>Complete genome sequence of Ferroglobus placidus AEDII12DO.</title>
        <authorList>
            <person name="Anderson I."/>
            <person name="Risso C."/>
            <person name="Holmes D."/>
            <person name="Lucas S."/>
            <person name="Copeland A."/>
            <person name="Lapidus A."/>
            <person name="Cheng J.F."/>
            <person name="Bruce D."/>
            <person name="Goodwin L."/>
            <person name="Pitluck S."/>
            <person name="Saunders E."/>
            <person name="Brettin T."/>
            <person name="Detter J.C."/>
            <person name="Han C."/>
            <person name="Tapia R."/>
            <person name="Larimer F."/>
            <person name="Land M."/>
            <person name="Hauser L."/>
            <person name="Woyke T."/>
            <person name="Lovley D."/>
            <person name="Kyrpides N."/>
            <person name="Ivanova N."/>
        </authorList>
    </citation>
    <scope>NUCLEOTIDE SEQUENCE [LARGE SCALE GENOMIC DNA]</scope>
    <source>
        <strain evidence="2">DSM 10642 / AEDII12DO</strain>
    </source>
</reference>
<dbReference type="EMBL" id="CP001899">
    <property type="protein sequence ID" value="ADC64583.1"/>
    <property type="molecule type" value="Genomic_DNA"/>
</dbReference>
<dbReference type="AlphaFoldDB" id="D3S2Q3"/>
<evidence type="ECO:0000313" key="2">
    <source>
        <dbReference type="Proteomes" id="UP000002613"/>
    </source>
</evidence>
<dbReference type="Proteomes" id="UP000002613">
    <property type="component" value="Chromosome"/>
</dbReference>
<dbReference type="eggNOG" id="arCOG12101">
    <property type="taxonomic scope" value="Archaea"/>
</dbReference>
<protein>
    <submittedName>
        <fullName evidence="1">Uncharacterized protein</fullName>
    </submittedName>
</protein>
<accession>D3S2Q3</accession>
<proteinExistence type="predicted"/>
<dbReference type="RefSeq" id="WP_012964930.1">
    <property type="nucleotide sequence ID" value="NC_013849.1"/>
</dbReference>
<dbReference type="PaxDb" id="589924-Ferp_0406"/>
<dbReference type="HOGENOM" id="CLU_942028_0_0_2"/>
<sequence length="296" mass="33455">MVVGSSKKLYVYYDERYPYSWIPHNIAKIIARELEKYDFEAIDTTSLKNILSEGSRTTDKEYVVVFAQDVVPDLILDNPNNPTANSLLRLFLNVGHSIVWIGDVPLYYVGKIDGGKINTPNAMQNVLGINSNFINTNKPVMLTVYGIMFGLPTWIGTRPHQRNLPPGVSGVTYTPLAIADNTQYMHAFIVCYKHGVALPVGFIRIYDFPINKTELITELFIRGIINVATRDLVTTIWSEIKILSERVNKIAGELDTKFSTLKSEIDSLRTMVDEILKLEKEILEAIRGKQEDKKSP</sequence>
<keyword evidence="2" id="KW-1185">Reference proteome</keyword>